<sequence length="190" mass="22400">MGQSTSSFAPMQCVPQCDTARFMGNWFVIAVKPTMLETTNSNAVERYTWLENSNHDIDIDFHFNKAEPLTSKMGSLPQKGWVLGDKKNSGDWKVSPFWPIKMPYKIIELDDQDYMYTVVGFPNRRYCWIMYRHPQMPEDLYDMLTKRLVEKHQYSLEGLRKVPQVWTREEREKRGFTAQEIPDSMLETVN</sequence>
<evidence type="ECO:0000256" key="1">
    <source>
        <dbReference type="ARBA" id="ARBA00006889"/>
    </source>
</evidence>
<name>A0A1Z5JA22_FISSO</name>
<dbReference type="InterPro" id="IPR022271">
    <property type="entry name" value="Lipocalin_ApoD"/>
</dbReference>
<gene>
    <name evidence="4" type="ORF">FisN_14Lh176</name>
</gene>
<dbReference type="InterPro" id="IPR012674">
    <property type="entry name" value="Calycin"/>
</dbReference>
<dbReference type="Pfam" id="PF08212">
    <property type="entry name" value="Lipocalin_2"/>
    <property type="match status" value="1"/>
</dbReference>
<evidence type="ECO:0000256" key="2">
    <source>
        <dbReference type="PIRNR" id="PIRNR036893"/>
    </source>
</evidence>
<dbReference type="OrthoDB" id="417891at2759"/>
<evidence type="ECO:0000259" key="3">
    <source>
        <dbReference type="Pfam" id="PF08212"/>
    </source>
</evidence>
<protein>
    <submittedName>
        <fullName evidence="4">Apolipoprotein D and lipocalin family protein</fullName>
    </submittedName>
</protein>
<proteinExistence type="inferred from homology"/>
<keyword evidence="4" id="KW-0449">Lipoprotein</keyword>
<dbReference type="GO" id="GO:0006950">
    <property type="term" value="P:response to stress"/>
    <property type="evidence" value="ECO:0007669"/>
    <property type="project" value="UniProtKB-ARBA"/>
</dbReference>
<dbReference type="PANTHER" id="PTHR10612:SF34">
    <property type="entry name" value="APOLIPOPROTEIN D"/>
    <property type="match status" value="1"/>
</dbReference>
<dbReference type="SUPFAM" id="SSF50814">
    <property type="entry name" value="Lipocalins"/>
    <property type="match status" value="1"/>
</dbReference>
<dbReference type="Proteomes" id="UP000198406">
    <property type="component" value="Unassembled WGS sequence"/>
</dbReference>
<evidence type="ECO:0000313" key="4">
    <source>
        <dbReference type="EMBL" id="GAX10668.1"/>
    </source>
</evidence>
<dbReference type="InParanoid" id="A0A1Z5JA22"/>
<dbReference type="InterPro" id="IPR047202">
    <property type="entry name" value="Lipocalin_Blc-like_dom"/>
</dbReference>
<dbReference type="PROSITE" id="PS00213">
    <property type="entry name" value="LIPOCALIN"/>
    <property type="match status" value="1"/>
</dbReference>
<comment type="similarity">
    <text evidence="1 2">Belongs to the calycin superfamily. Lipocalin family.</text>
</comment>
<accession>A0A1Z5JA22</accession>
<dbReference type="InterPro" id="IPR022272">
    <property type="entry name" value="Lipocalin_CS"/>
</dbReference>
<evidence type="ECO:0000313" key="5">
    <source>
        <dbReference type="Proteomes" id="UP000198406"/>
    </source>
</evidence>
<dbReference type="PANTHER" id="PTHR10612">
    <property type="entry name" value="APOLIPOPROTEIN D"/>
    <property type="match status" value="1"/>
</dbReference>
<dbReference type="AlphaFoldDB" id="A0A1Z5JA22"/>
<keyword evidence="5" id="KW-1185">Reference proteome</keyword>
<feature type="domain" description="Lipocalin/cytosolic fatty-acid binding" evidence="3">
    <location>
        <begin position="18"/>
        <end position="164"/>
    </location>
</feature>
<reference evidence="4 5" key="1">
    <citation type="journal article" date="2015" name="Plant Cell">
        <title>Oil accumulation by the oleaginous diatom Fistulifera solaris as revealed by the genome and transcriptome.</title>
        <authorList>
            <person name="Tanaka T."/>
            <person name="Maeda Y."/>
            <person name="Veluchamy A."/>
            <person name="Tanaka M."/>
            <person name="Abida H."/>
            <person name="Marechal E."/>
            <person name="Bowler C."/>
            <person name="Muto M."/>
            <person name="Sunaga Y."/>
            <person name="Tanaka M."/>
            <person name="Yoshino T."/>
            <person name="Taniguchi T."/>
            <person name="Fukuda Y."/>
            <person name="Nemoto M."/>
            <person name="Matsumoto M."/>
            <person name="Wong P.S."/>
            <person name="Aburatani S."/>
            <person name="Fujibuchi W."/>
        </authorList>
    </citation>
    <scope>NUCLEOTIDE SEQUENCE [LARGE SCALE GENOMIC DNA]</scope>
    <source>
        <strain evidence="4 5">JPCC DA0580</strain>
    </source>
</reference>
<dbReference type="EMBL" id="BDSP01000022">
    <property type="protein sequence ID" value="GAX10668.1"/>
    <property type="molecule type" value="Genomic_DNA"/>
</dbReference>
<dbReference type="PIRSF" id="PIRSF036893">
    <property type="entry name" value="Lipocalin_ApoD"/>
    <property type="match status" value="1"/>
</dbReference>
<organism evidence="4 5">
    <name type="scientific">Fistulifera solaris</name>
    <name type="common">Oleaginous diatom</name>
    <dbReference type="NCBI Taxonomy" id="1519565"/>
    <lineage>
        <taxon>Eukaryota</taxon>
        <taxon>Sar</taxon>
        <taxon>Stramenopiles</taxon>
        <taxon>Ochrophyta</taxon>
        <taxon>Bacillariophyta</taxon>
        <taxon>Bacillariophyceae</taxon>
        <taxon>Bacillariophycidae</taxon>
        <taxon>Naviculales</taxon>
        <taxon>Naviculaceae</taxon>
        <taxon>Fistulifera</taxon>
    </lineage>
</organism>
<dbReference type="CDD" id="cd19438">
    <property type="entry name" value="lipocalin_Blc-like"/>
    <property type="match status" value="1"/>
</dbReference>
<comment type="caution">
    <text evidence="4">The sequence shown here is derived from an EMBL/GenBank/DDBJ whole genome shotgun (WGS) entry which is preliminary data.</text>
</comment>
<dbReference type="InterPro" id="IPR000566">
    <property type="entry name" value="Lipocln_cytosolic_FA-bd_dom"/>
</dbReference>
<dbReference type="Gene3D" id="2.40.128.20">
    <property type="match status" value="1"/>
</dbReference>